<proteinExistence type="predicted"/>
<gene>
    <name evidence="1" type="ORF">X975_10612</name>
</gene>
<dbReference type="STRING" id="407821.A0A087U4H8"/>
<sequence>MLRQSMKSDILYLQNAKCKPAKYEIHLRFISNNQKLYTRSSYMMQKKTKMTTKKGSRNYWLLSRCDVMFVKFIYPVKEDVSIIQYYITDIELFHILHETHLAIEYRGRDRILKDFSNKCKNFTHDDIEQRVLSIHPCTKKQNGTKNGIIVKPILFSELNSNNTSPPLSRRNMI</sequence>
<organism evidence="1 2">
    <name type="scientific">Stegodyphus mimosarum</name>
    <name type="common">African social velvet spider</name>
    <dbReference type="NCBI Taxonomy" id="407821"/>
    <lineage>
        <taxon>Eukaryota</taxon>
        <taxon>Metazoa</taxon>
        <taxon>Ecdysozoa</taxon>
        <taxon>Arthropoda</taxon>
        <taxon>Chelicerata</taxon>
        <taxon>Arachnida</taxon>
        <taxon>Araneae</taxon>
        <taxon>Araneomorphae</taxon>
        <taxon>Entelegynae</taxon>
        <taxon>Eresoidea</taxon>
        <taxon>Eresidae</taxon>
        <taxon>Stegodyphus</taxon>
    </lineage>
</organism>
<reference evidence="1 2" key="1">
    <citation type="submission" date="2013-11" db="EMBL/GenBank/DDBJ databases">
        <title>Genome sequencing of Stegodyphus mimosarum.</title>
        <authorList>
            <person name="Bechsgaard J."/>
        </authorList>
    </citation>
    <scope>NUCLEOTIDE SEQUENCE [LARGE SCALE GENOMIC DNA]</scope>
</reference>
<dbReference type="OrthoDB" id="441971at2759"/>
<evidence type="ECO:0000313" key="1">
    <source>
        <dbReference type="EMBL" id="KFM72267.1"/>
    </source>
</evidence>
<accession>A0A087U4H8</accession>
<protein>
    <submittedName>
        <fullName evidence="1">KRAB-A domain-containing protein 2</fullName>
    </submittedName>
</protein>
<feature type="non-terminal residue" evidence="1">
    <location>
        <position position="173"/>
    </location>
</feature>
<keyword evidence="2" id="KW-1185">Reference proteome</keyword>
<dbReference type="Proteomes" id="UP000054359">
    <property type="component" value="Unassembled WGS sequence"/>
</dbReference>
<dbReference type="EMBL" id="KK118113">
    <property type="protein sequence ID" value="KFM72267.1"/>
    <property type="molecule type" value="Genomic_DNA"/>
</dbReference>
<evidence type="ECO:0000313" key="2">
    <source>
        <dbReference type="Proteomes" id="UP000054359"/>
    </source>
</evidence>
<dbReference type="AlphaFoldDB" id="A0A087U4H8"/>
<name>A0A087U4H8_STEMI</name>